<reference evidence="2" key="1">
    <citation type="journal article" date="2019" name="Int. J. Syst. Evol. Microbiol.">
        <title>The Global Catalogue of Microorganisms (GCM) 10K type strain sequencing project: providing services to taxonomists for standard genome sequencing and annotation.</title>
        <authorList>
            <consortium name="The Broad Institute Genomics Platform"/>
            <consortium name="The Broad Institute Genome Sequencing Center for Infectious Disease"/>
            <person name="Wu L."/>
            <person name="Ma J."/>
        </authorList>
    </citation>
    <scope>NUCLEOTIDE SEQUENCE [LARGE SCALE GENOMIC DNA]</scope>
    <source>
        <strain evidence="2">CECT 8010</strain>
    </source>
</reference>
<dbReference type="EMBL" id="JBHSDC010000008">
    <property type="protein sequence ID" value="MFC4231506.1"/>
    <property type="molecule type" value="Genomic_DNA"/>
</dbReference>
<sequence>MGKKNIEQFNVTDARKEKFVLLVVYQNNSPKYLVKKYGLSNSYLLANWVSIYQKALGKGTVTLPVIAYAIKKGRRSFETANQRALKVNRKAKLIIDRLNSMIYD</sequence>
<gene>
    <name evidence="1" type="ORF">ACFOW1_06380</name>
</gene>
<comment type="caution">
    <text evidence="1">The sequence shown here is derived from an EMBL/GenBank/DDBJ whole genome shotgun (WGS) entry which is preliminary data.</text>
</comment>
<evidence type="ECO:0000313" key="2">
    <source>
        <dbReference type="Proteomes" id="UP001595906"/>
    </source>
</evidence>
<proteinExistence type="predicted"/>
<protein>
    <recommendedName>
        <fullName evidence="3">Transposase</fullName>
    </recommendedName>
</protein>
<name>A0ABV8PXV2_9BACT</name>
<dbReference type="Proteomes" id="UP001595906">
    <property type="component" value="Unassembled WGS sequence"/>
</dbReference>
<evidence type="ECO:0000313" key="1">
    <source>
        <dbReference type="EMBL" id="MFC4231506.1"/>
    </source>
</evidence>
<evidence type="ECO:0008006" key="3">
    <source>
        <dbReference type="Google" id="ProtNLM"/>
    </source>
</evidence>
<accession>A0ABV8PXV2</accession>
<keyword evidence="2" id="KW-1185">Reference proteome</keyword>
<organism evidence="1 2">
    <name type="scientific">Parasediminibacterium paludis</name>
    <dbReference type="NCBI Taxonomy" id="908966"/>
    <lineage>
        <taxon>Bacteria</taxon>
        <taxon>Pseudomonadati</taxon>
        <taxon>Bacteroidota</taxon>
        <taxon>Chitinophagia</taxon>
        <taxon>Chitinophagales</taxon>
        <taxon>Chitinophagaceae</taxon>
        <taxon>Parasediminibacterium</taxon>
    </lineage>
</organism>
<dbReference type="RefSeq" id="WP_379013005.1">
    <property type="nucleotide sequence ID" value="NZ_JBHSDC010000008.1"/>
</dbReference>